<evidence type="ECO:0000259" key="4">
    <source>
        <dbReference type="Pfam" id="PF00155"/>
    </source>
</evidence>
<dbReference type="Proteomes" id="UP000243719">
    <property type="component" value="Unassembled WGS sequence"/>
</dbReference>
<dbReference type="InterPro" id="IPR050881">
    <property type="entry name" value="LL-DAP_aminotransferase"/>
</dbReference>
<keyword evidence="6" id="KW-1185">Reference proteome</keyword>
<evidence type="ECO:0000313" key="6">
    <source>
        <dbReference type="Proteomes" id="UP000243719"/>
    </source>
</evidence>
<dbReference type="Pfam" id="PF00155">
    <property type="entry name" value="Aminotran_1_2"/>
    <property type="match status" value="1"/>
</dbReference>
<comment type="cofactor">
    <cofactor evidence="1">
        <name>pyridoxal 5'-phosphate</name>
        <dbReference type="ChEBI" id="CHEBI:597326"/>
    </cofactor>
</comment>
<dbReference type="PANTHER" id="PTHR42832:SF3">
    <property type="entry name" value="L-GLUTAMINE--4-(METHYLSULFANYL)-2-OXOBUTANOATE AMINOTRANSFERASE"/>
    <property type="match status" value="1"/>
</dbReference>
<dbReference type="InterPro" id="IPR015421">
    <property type="entry name" value="PyrdxlP-dep_Trfase_major"/>
</dbReference>
<dbReference type="AlphaFoldDB" id="A0A1H2PLW7"/>
<dbReference type="SUPFAM" id="SSF53383">
    <property type="entry name" value="PLP-dependent transferases"/>
    <property type="match status" value="1"/>
</dbReference>
<keyword evidence="3 5" id="KW-0808">Transferase</keyword>
<organism evidence="5 6">
    <name type="scientific">Chitinasiproducens palmae</name>
    <dbReference type="NCBI Taxonomy" id="1770053"/>
    <lineage>
        <taxon>Bacteria</taxon>
        <taxon>Pseudomonadati</taxon>
        <taxon>Pseudomonadota</taxon>
        <taxon>Betaproteobacteria</taxon>
        <taxon>Burkholderiales</taxon>
        <taxon>Burkholderiaceae</taxon>
        <taxon>Chitinasiproducens</taxon>
    </lineage>
</organism>
<keyword evidence="2 5" id="KW-0032">Aminotransferase</keyword>
<dbReference type="NCBIfam" id="TIGR03538">
    <property type="entry name" value="DapC_gpp"/>
    <property type="match status" value="1"/>
</dbReference>
<feature type="domain" description="Aminotransferase class I/classII large" evidence="4">
    <location>
        <begin position="101"/>
        <end position="455"/>
    </location>
</feature>
<dbReference type="GO" id="GO:0030170">
    <property type="term" value="F:pyridoxal phosphate binding"/>
    <property type="evidence" value="ECO:0007669"/>
    <property type="project" value="InterPro"/>
</dbReference>
<dbReference type="GO" id="GO:0009016">
    <property type="term" value="F:succinyldiaminopimelate transaminase activity"/>
    <property type="evidence" value="ECO:0007669"/>
    <property type="project" value="InterPro"/>
</dbReference>
<dbReference type="InterPro" id="IPR015424">
    <property type="entry name" value="PyrdxlP-dep_Trfase"/>
</dbReference>
<dbReference type="OrthoDB" id="9813612at2"/>
<evidence type="ECO:0000256" key="2">
    <source>
        <dbReference type="ARBA" id="ARBA00022576"/>
    </source>
</evidence>
<evidence type="ECO:0000256" key="3">
    <source>
        <dbReference type="ARBA" id="ARBA00022679"/>
    </source>
</evidence>
<name>A0A1H2PLW7_9BURK</name>
<evidence type="ECO:0000256" key="1">
    <source>
        <dbReference type="ARBA" id="ARBA00001933"/>
    </source>
</evidence>
<protein>
    <submittedName>
        <fullName evidence="5">Succinyldiaminopimelate aminotransferase apoenzyme</fullName>
    </submittedName>
</protein>
<dbReference type="Gene3D" id="3.90.1150.10">
    <property type="entry name" value="Aspartate Aminotransferase, domain 1"/>
    <property type="match status" value="1"/>
</dbReference>
<dbReference type="PANTHER" id="PTHR42832">
    <property type="entry name" value="AMINO ACID AMINOTRANSFERASE"/>
    <property type="match status" value="1"/>
</dbReference>
<dbReference type="CDD" id="cd00609">
    <property type="entry name" value="AAT_like"/>
    <property type="match status" value="1"/>
</dbReference>
<dbReference type="Gene3D" id="3.40.640.10">
    <property type="entry name" value="Type I PLP-dependent aspartate aminotransferase-like (Major domain)"/>
    <property type="match status" value="1"/>
</dbReference>
<proteinExistence type="predicted"/>
<dbReference type="EMBL" id="FNLO01000003">
    <property type="protein sequence ID" value="SDV47488.1"/>
    <property type="molecule type" value="Genomic_DNA"/>
</dbReference>
<accession>A0A1H2PLW7</accession>
<dbReference type="InterPro" id="IPR015422">
    <property type="entry name" value="PyrdxlP-dep_Trfase_small"/>
</dbReference>
<dbReference type="STRING" id="1770053.SAMN05216551_10350"/>
<dbReference type="InterPro" id="IPR004839">
    <property type="entry name" value="Aminotransferase_I/II_large"/>
</dbReference>
<gene>
    <name evidence="5" type="ORF">SAMN05216551_10350</name>
</gene>
<dbReference type="GO" id="GO:0009089">
    <property type="term" value="P:lysine biosynthetic process via diaminopimelate"/>
    <property type="evidence" value="ECO:0007669"/>
    <property type="project" value="InterPro"/>
</dbReference>
<dbReference type="InterPro" id="IPR019878">
    <property type="entry name" value="DapC_beta/gammaproteobac"/>
</dbReference>
<reference evidence="6" key="1">
    <citation type="submission" date="2016-09" db="EMBL/GenBank/DDBJ databases">
        <authorList>
            <person name="Varghese N."/>
            <person name="Submissions S."/>
        </authorList>
    </citation>
    <scope>NUCLEOTIDE SEQUENCE [LARGE SCALE GENOMIC DNA]</scope>
    <source>
        <strain evidence="6">JS23</strain>
    </source>
</reference>
<evidence type="ECO:0000313" key="5">
    <source>
        <dbReference type="EMBL" id="SDV47488.1"/>
    </source>
</evidence>
<sequence length="471" mass="50727">MAAVPATLHGSLPRVSLPACRPPVGAGRGPSCLLRDRAACFATELTASRIAALPLPRFRPPLLVNARPAAVNPLLDTLQPYPFEKLRALFEGVEPPAGKPAISFGIGEPKHATPQLIKDALVGALDGLASYPATAGSPALRQAIAGWLQRRYSLDALDWRSQVLPAAGTREALFAIAQTVVDSRSVDRPVVVCPNPFYQIYEGAALLAGAQPYYANSVPARNFACDYAAIPPEVWARTQLVYVCSPGNPTGATVSLEDWQRLFDLSDRHRFVIASDECYSEIYFDEATPPLGALEAAQRLGRDCTRLLVFSSLSKRSNVPGMRSGFIAGDAAVLARFLLYRTYHGSALSPVVQAASIAAWGDEAHVLDNRRQYAEKFARVQPLLAEVLDVAMPDAGFYLWAKVGRTGLDDATFAQRLYASEHVTVLPGSFLAREQDGLNPGAGYVRIALVAGLDECLEGAQRIAAFCRGLR</sequence>